<dbReference type="PANTHER" id="PTHR43252:SF7">
    <property type="entry name" value="TRANSCRIPTIONAL REGULATOR YQJI"/>
    <property type="match status" value="1"/>
</dbReference>
<dbReference type="EMBL" id="JBHUKU010000033">
    <property type="protein sequence ID" value="MFD2465468.1"/>
    <property type="molecule type" value="Genomic_DNA"/>
</dbReference>
<sequence length="187" mass="21529">MSSARLFVLGELARRGPMHGHQIRRVAQLDHVDRWTNIKPGSLYGALQRMETEGLVRRVCTEQEGGRPPRTVYEITKEGRHELVVQRMSALREARLSPDPIDLALGHVADMTEDAVRSALEDRRASLTHQHQEMCHLREEADPYLTAMEKMIFEHTLRRLRLEIDWHDELLDQLPTLVAAPSRTAEE</sequence>
<dbReference type="Pfam" id="PF03551">
    <property type="entry name" value="PadR"/>
    <property type="match status" value="1"/>
</dbReference>
<dbReference type="Proteomes" id="UP001597419">
    <property type="component" value="Unassembled WGS sequence"/>
</dbReference>
<dbReference type="InterPro" id="IPR036390">
    <property type="entry name" value="WH_DNA-bd_sf"/>
</dbReference>
<organism evidence="2 3">
    <name type="scientific">Amycolatopsis samaneae</name>
    <dbReference type="NCBI Taxonomy" id="664691"/>
    <lineage>
        <taxon>Bacteria</taxon>
        <taxon>Bacillati</taxon>
        <taxon>Actinomycetota</taxon>
        <taxon>Actinomycetes</taxon>
        <taxon>Pseudonocardiales</taxon>
        <taxon>Pseudonocardiaceae</taxon>
        <taxon>Amycolatopsis</taxon>
    </lineage>
</organism>
<dbReference type="RefSeq" id="WP_345407126.1">
    <property type="nucleotide sequence ID" value="NZ_BAABHG010000021.1"/>
</dbReference>
<reference evidence="3" key="1">
    <citation type="journal article" date="2019" name="Int. J. Syst. Evol. Microbiol.">
        <title>The Global Catalogue of Microorganisms (GCM) 10K type strain sequencing project: providing services to taxonomists for standard genome sequencing and annotation.</title>
        <authorList>
            <consortium name="The Broad Institute Genomics Platform"/>
            <consortium name="The Broad Institute Genome Sequencing Center for Infectious Disease"/>
            <person name="Wu L."/>
            <person name="Ma J."/>
        </authorList>
    </citation>
    <scope>NUCLEOTIDE SEQUENCE [LARGE SCALE GENOMIC DNA]</scope>
    <source>
        <strain evidence="3">CGMCC 4.7643</strain>
    </source>
</reference>
<gene>
    <name evidence="2" type="ORF">ACFSYJ_43095</name>
</gene>
<dbReference type="InterPro" id="IPR036388">
    <property type="entry name" value="WH-like_DNA-bd_sf"/>
</dbReference>
<dbReference type="SUPFAM" id="SSF46785">
    <property type="entry name" value="Winged helix' DNA-binding domain"/>
    <property type="match status" value="1"/>
</dbReference>
<name>A0ABW5GX00_9PSEU</name>
<accession>A0ABW5GX00</accession>
<dbReference type="InterPro" id="IPR005149">
    <property type="entry name" value="Tscrpt_reg_PadR_N"/>
</dbReference>
<comment type="caution">
    <text evidence="2">The sequence shown here is derived from an EMBL/GenBank/DDBJ whole genome shotgun (WGS) entry which is preliminary data.</text>
</comment>
<keyword evidence="3" id="KW-1185">Reference proteome</keyword>
<evidence type="ECO:0000313" key="3">
    <source>
        <dbReference type="Proteomes" id="UP001597419"/>
    </source>
</evidence>
<protein>
    <submittedName>
        <fullName evidence="2">PadR family transcriptional regulator</fullName>
    </submittedName>
</protein>
<dbReference type="PANTHER" id="PTHR43252">
    <property type="entry name" value="TRANSCRIPTIONAL REGULATOR YQJI"/>
    <property type="match status" value="1"/>
</dbReference>
<evidence type="ECO:0000259" key="1">
    <source>
        <dbReference type="Pfam" id="PF03551"/>
    </source>
</evidence>
<evidence type="ECO:0000313" key="2">
    <source>
        <dbReference type="EMBL" id="MFD2465468.1"/>
    </source>
</evidence>
<proteinExistence type="predicted"/>
<dbReference type="Gene3D" id="1.10.10.10">
    <property type="entry name" value="Winged helix-like DNA-binding domain superfamily/Winged helix DNA-binding domain"/>
    <property type="match status" value="1"/>
</dbReference>
<feature type="domain" description="Transcription regulator PadR N-terminal" evidence="1">
    <location>
        <begin position="12"/>
        <end position="83"/>
    </location>
</feature>